<feature type="domain" description="Fatty acid desaturase" evidence="2">
    <location>
        <begin position="51"/>
        <end position="306"/>
    </location>
</feature>
<keyword evidence="1" id="KW-1133">Transmembrane helix</keyword>
<dbReference type="PANTHER" id="PTHR19353:SF19">
    <property type="entry name" value="DELTA(5) FATTY ACID DESATURASE C-RELATED"/>
    <property type="match status" value="1"/>
</dbReference>
<dbReference type="GO" id="GO:0008610">
    <property type="term" value="P:lipid biosynthetic process"/>
    <property type="evidence" value="ECO:0007669"/>
    <property type="project" value="UniProtKB-ARBA"/>
</dbReference>
<dbReference type="InterPro" id="IPR012171">
    <property type="entry name" value="Fatty_acid_desaturase"/>
</dbReference>
<evidence type="ECO:0000313" key="3">
    <source>
        <dbReference type="EMBL" id="MBB5660561.1"/>
    </source>
</evidence>
<dbReference type="Proteomes" id="UP000548978">
    <property type="component" value="Unassembled WGS sequence"/>
</dbReference>
<sequence>MPAAPRIAPQQLFQPEDWAPFQSRSAVAGPLLVVHCWGVIALAVALGVWIPWLMPLSVMIIGTRQLGLAILMHEAAHGGLSRNLKLNDFLGHWLCAVPVGASLDSYRPYHLAHHRFAQQAEDPDLMLSAPFPVSPASLRRKLIRDLTGQTFFKQRVLLPLAALNQSRAQAARLREPSVSAPNRATDDHAYETIVTGRSVLPFVLFNLALLAGFVAAGVWWAFFALWLLPMATWFPMVTRIRNIAEHACVEGSAEDAFRAARTTRANWLERAFIAPYWVNFHAEHHLFMHVPCWKLPALHRAVHARPEGERMEVAGGYAEVLRSASSKADVASLR</sequence>
<dbReference type="RefSeq" id="WP_123287883.1">
    <property type="nucleotide sequence ID" value="NZ_JACIJB010000004.1"/>
</dbReference>
<accession>A0A7W9E749</accession>
<dbReference type="OrthoDB" id="9792534at2"/>
<dbReference type="GO" id="GO:0016020">
    <property type="term" value="C:membrane"/>
    <property type="evidence" value="ECO:0007669"/>
    <property type="project" value="TreeGrafter"/>
</dbReference>
<comment type="caution">
    <text evidence="3">The sequence shown here is derived from an EMBL/GenBank/DDBJ whole genome shotgun (WGS) entry which is preliminary data.</text>
</comment>
<organism evidence="3 4">
    <name type="scientific">Brevundimonas halotolerans</name>
    <dbReference type="NCBI Taxonomy" id="69670"/>
    <lineage>
        <taxon>Bacteria</taxon>
        <taxon>Pseudomonadati</taxon>
        <taxon>Pseudomonadota</taxon>
        <taxon>Alphaproteobacteria</taxon>
        <taxon>Caulobacterales</taxon>
        <taxon>Caulobacteraceae</taxon>
        <taxon>Brevundimonas</taxon>
    </lineage>
</organism>
<reference evidence="3 4" key="1">
    <citation type="submission" date="2020-08" db="EMBL/GenBank/DDBJ databases">
        <title>Genomic Encyclopedia of Type Strains, Phase IV (KMG-IV): sequencing the most valuable type-strain genomes for metagenomic binning, comparative biology and taxonomic classification.</title>
        <authorList>
            <person name="Goeker M."/>
        </authorList>
    </citation>
    <scope>NUCLEOTIDE SEQUENCE [LARGE SCALE GENOMIC DNA]</scope>
    <source>
        <strain evidence="3 4">DSM 24448</strain>
    </source>
</reference>
<dbReference type="CDD" id="cd03510">
    <property type="entry name" value="Rhizobitoxine-FADS-like"/>
    <property type="match status" value="1"/>
</dbReference>
<dbReference type="Pfam" id="PF00487">
    <property type="entry name" value="FA_desaturase"/>
    <property type="match status" value="1"/>
</dbReference>
<dbReference type="InterPro" id="IPR005804">
    <property type="entry name" value="FA_desaturase_dom"/>
</dbReference>
<evidence type="ECO:0000259" key="2">
    <source>
        <dbReference type="Pfam" id="PF00487"/>
    </source>
</evidence>
<proteinExistence type="predicted"/>
<dbReference type="GO" id="GO:0016717">
    <property type="term" value="F:oxidoreductase activity, acting on paired donors, with oxidation of a pair of donors resulting in the reduction of molecular oxygen to two molecules of water"/>
    <property type="evidence" value="ECO:0007669"/>
    <property type="project" value="TreeGrafter"/>
</dbReference>
<dbReference type="AlphaFoldDB" id="A0A7W9E749"/>
<dbReference type="EMBL" id="JACIJB010000004">
    <property type="protein sequence ID" value="MBB5660561.1"/>
    <property type="molecule type" value="Genomic_DNA"/>
</dbReference>
<evidence type="ECO:0000256" key="1">
    <source>
        <dbReference type="SAM" id="Phobius"/>
    </source>
</evidence>
<name>A0A7W9E749_9CAUL</name>
<dbReference type="PANTHER" id="PTHR19353">
    <property type="entry name" value="FATTY ACID DESATURASE 2"/>
    <property type="match status" value="1"/>
</dbReference>
<feature type="transmembrane region" description="Helical" evidence="1">
    <location>
        <begin position="203"/>
        <end position="228"/>
    </location>
</feature>
<keyword evidence="1" id="KW-0472">Membrane</keyword>
<evidence type="ECO:0000313" key="4">
    <source>
        <dbReference type="Proteomes" id="UP000548978"/>
    </source>
</evidence>
<keyword evidence="4" id="KW-1185">Reference proteome</keyword>
<keyword evidence="1" id="KW-0812">Transmembrane</keyword>
<gene>
    <name evidence="3" type="ORF">FHS65_001307</name>
</gene>
<protein>
    <submittedName>
        <fullName evidence="3">Fatty acid desaturase</fullName>
    </submittedName>
</protein>
<feature type="transmembrane region" description="Helical" evidence="1">
    <location>
        <begin position="32"/>
        <end position="54"/>
    </location>
</feature>